<proteinExistence type="predicted"/>
<dbReference type="AlphaFoldDB" id="W7X8P8"/>
<evidence type="ECO:0000313" key="1">
    <source>
        <dbReference type="EMBL" id="EWS72778.1"/>
    </source>
</evidence>
<evidence type="ECO:0000313" key="2">
    <source>
        <dbReference type="Proteomes" id="UP000009168"/>
    </source>
</evidence>
<sequence length="59" mass="6685">MANKPLLNQQFALQNNRLEVLLLLVRDTKRLTLCAEDAVRPLITSKNSDVLLAVILMPR</sequence>
<name>W7X8P8_TETTS</name>
<protein>
    <submittedName>
        <fullName evidence="1">Uncharacterized protein</fullName>
    </submittedName>
</protein>
<accession>W7X8P8</accession>
<organism evidence="1 2">
    <name type="scientific">Tetrahymena thermophila (strain SB210)</name>
    <dbReference type="NCBI Taxonomy" id="312017"/>
    <lineage>
        <taxon>Eukaryota</taxon>
        <taxon>Sar</taxon>
        <taxon>Alveolata</taxon>
        <taxon>Ciliophora</taxon>
        <taxon>Intramacronucleata</taxon>
        <taxon>Oligohymenophorea</taxon>
        <taxon>Hymenostomatida</taxon>
        <taxon>Tetrahymenina</taxon>
        <taxon>Tetrahymenidae</taxon>
        <taxon>Tetrahymena</taxon>
    </lineage>
</organism>
<dbReference type="Proteomes" id="UP000009168">
    <property type="component" value="Unassembled WGS sequence"/>
</dbReference>
<dbReference type="EMBL" id="GG662550">
    <property type="protein sequence ID" value="EWS72778.1"/>
    <property type="molecule type" value="Genomic_DNA"/>
</dbReference>
<dbReference type="RefSeq" id="XP_012654690.1">
    <property type="nucleotide sequence ID" value="XM_012799236.1"/>
</dbReference>
<dbReference type="KEGG" id="tet:TTHERM_001068151"/>
<dbReference type="GeneID" id="24441603"/>
<gene>
    <name evidence="1" type="ORF">TTHERM_001068151</name>
</gene>
<reference evidence="2" key="1">
    <citation type="journal article" date="2006" name="PLoS Biol.">
        <title>Macronuclear genome sequence of the ciliate Tetrahymena thermophila, a model eukaryote.</title>
        <authorList>
            <person name="Eisen J.A."/>
            <person name="Coyne R.S."/>
            <person name="Wu M."/>
            <person name="Wu D."/>
            <person name="Thiagarajan M."/>
            <person name="Wortman J.R."/>
            <person name="Badger J.H."/>
            <person name="Ren Q."/>
            <person name="Amedeo P."/>
            <person name="Jones K.M."/>
            <person name="Tallon L.J."/>
            <person name="Delcher A.L."/>
            <person name="Salzberg S.L."/>
            <person name="Silva J.C."/>
            <person name="Haas B.J."/>
            <person name="Majoros W.H."/>
            <person name="Farzad M."/>
            <person name="Carlton J.M."/>
            <person name="Smith R.K. Jr."/>
            <person name="Garg J."/>
            <person name="Pearlman R.E."/>
            <person name="Karrer K.M."/>
            <person name="Sun L."/>
            <person name="Manning G."/>
            <person name="Elde N.C."/>
            <person name="Turkewitz A.P."/>
            <person name="Asai D.J."/>
            <person name="Wilkes D.E."/>
            <person name="Wang Y."/>
            <person name="Cai H."/>
            <person name="Collins K."/>
            <person name="Stewart B.A."/>
            <person name="Lee S.R."/>
            <person name="Wilamowska K."/>
            <person name="Weinberg Z."/>
            <person name="Ruzzo W.L."/>
            <person name="Wloga D."/>
            <person name="Gaertig J."/>
            <person name="Frankel J."/>
            <person name="Tsao C.-C."/>
            <person name="Gorovsky M.A."/>
            <person name="Keeling P.J."/>
            <person name="Waller R.F."/>
            <person name="Patron N.J."/>
            <person name="Cherry J.M."/>
            <person name="Stover N.A."/>
            <person name="Krieger C.J."/>
            <person name="del Toro C."/>
            <person name="Ryder H.F."/>
            <person name="Williamson S.C."/>
            <person name="Barbeau R.A."/>
            <person name="Hamilton E.P."/>
            <person name="Orias E."/>
        </authorList>
    </citation>
    <scope>NUCLEOTIDE SEQUENCE [LARGE SCALE GENOMIC DNA]</scope>
    <source>
        <strain evidence="2">SB210</strain>
    </source>
</reference>
<dbReference type="InParanoid" id="W7X8P8"/>
<keyword evidence="2" id="KW-1185">Reference proteome</keyword>